<dbReference type="InterPro" id="IPR011712">
    <property type="entry name" value="Sig_transdc_His_kin_sub3_dim/P"/>
</dbReference>
<dbReference type="Gene3D" id="1.20.5.1930">
    <property type="match status" value="1"/>
</dbReference>
<evidence type="ECO:0000313" key="13">
    <source>
        <dbReference type="Proteomes" id="UP000521676"/>
    </source>
</evidence>
<protein>
    <submittedName>
        <fullName evidence="11">GAF domain-containing sensor histidine kinase</fullName>
    </submittedName>
</protein>
<dbReference type="SMART" id="SM00065">
    <property type="entry name" value="GAF"/>
    <property type="match status" value="1"/>
</dbReference>
<dbReference type="RefSeq" id="WP_341469530.1">
    <property type="nucleotide sequence ID" value="NZ_CP128399.1"/>
</dbReference>
<keyword evidence="7" id="KW-0902">Two-component regulatory system</keyword>
<dbReference type="Proteomes" id="UP001431572">
    <property type="component" value="Chromosome 1"/>
</dbReference>
<dbReference type="Pfam" id="PF07730">
    <property type="entry name" value="HisKA_3"/>
    <property type="match status" value="1"/>
</dbReference>
<dbReference type="EMBL" id="JACATZ010000001">
    <property type="protein sequence ID" value="NWJ45773.1"/>
    <property type="molecule type" value="Genomic_DNA"/>
</dbReference>
<dbReference type="SUPFAM" id="SSF55874">
    <property type="entry name" value="ATPase domain of HSP90 chaperone/DNA topoisomerase II/histidine kinase"/>
    <property type="match status" value="1"/>
</dbReference>
<dbReference type="SMART" id="SM00387">
    <property type="entry name" value="HATPase_c"/>
    <property type="match status" value="1"/>
</dbReference>
<dbReference type="Proteomes" id="UP000521676">
    <property type="component" value="Unassembled WGS sequence"/>
</dbReference>
<dbReference type="GO" id="GO:0046983">
    <property type="term" value="F:protein dimerization activity"/>
    <property type="evidence" value="ECO:0007669"/>
    <property type="project" value="InterPro"/>
</dbReference>
<feature type="domain" description="Histidine kinase/HSP90-like ATPase" evidence="10">
    <location>
        <begin position="469"/>
        <end position="567"/>
    </location>
</feature>
<keyword evidence="14" id="KW-1185">Reference proteome</keyword>
<evidence type="ECO:0000313" key="11">
    <source>
        <dbReference type="EMBL" id="NWJ45773.1"/>
    </source>
</evidence>
<dbReference type="InterPro" id="IPR003594">
    <property type="entry name" value="HATPase_dom"/>
</dbReference>
<keyword evidence="8" id="KW-0472">Membrane</keyword>
<organism evidence="11 13">
    <name type="scientific">Candidatus Chlorohelix allophototropha</name>
    <dbReference type="NCBI Taxonomy" id="3003348"/>
    <lineage>
        <taxon>Bacteria</taxon>
        <taxon>Bacillati</taxon>
        <taxon>Chloroflexota</taxon>
        <taxon>Chloroflexia</taxon>
        <taxon>Candidatus Chloroheliales</taxon>
        <taxon>Candidatus Chloroheliaceae</taxon>
        <taxon>Candidatus Chlorohelix</taxon>
    </lineage>
</organism>
<sequence>MFNTSHLIEYLTNLPLLQVPSSLLQASLNEGLRIGRTDTGMVIFFDYDEGREAGGEVGLLRYFLSIKAAKAQSQINQEIPLSEQNPLSIWVPKLPTLYEMSFSQDQTRRILALPLGNPNSIQPMGVVLLLMPRTDPGGTVSLTISTSDLPNLVAYCRATANAWSSLRSLTNMSRRLEDLVLLNDVATAITQNRDLSDLLRQIMDTTAQMLHSDACTLMLLDRATNELVFSIPTGEAGDELKQMRQPMSEGISGYVARIGEPVIVNDVTKDRRFNQTVDNKTGFRTRSIMCAPMIVREKTIGVIEVINKQDSGTFNPNDLALLLTLAAQSAIAIENAQLYSDLKDERDKIIAKEEEVRRELGRDLHDGPAQVMAGLAMRSNFIKKLYQAGNEEARLLKELTDMEKVAQQAAKDIRTMMFGLRPLMLETKGLIPTLEAYVEKLQTETWQTHLIVEGFGEPETESALRLPYNTEATVFIIVQEAINNIRKHAQPNNVWISLNHNNVQTIVTVRDDGKGFDSEATAKNYIERGSFGLLNMRERARLINAQYELSSKQGQGTTIKLLIPNSSMPQVATQPLMVTMPSIIEK</sequence>
<dbReference type="GO" id="GO:0000155">
    <property type="term" value="F:phosphorelay sensor kinase activity"/>
    <property type="evidence" value="ECO:0007669"/>
    <property type="project" value="InterPro"/>
</dbReference>
<evidence type="ECO:0000256" key="8">
    <source>
        <dbReference type="ARBA" id="ARBA00023136"/>
    </source>
</evidence>
<keyword evidence="5 11" id="KW-0418">Kinase</keyword>
<keyword evidence="4" id="KW-0812">Transmembrane</keyword>
<keyword evidence="2" id="KW-1003">Cell membrane</keyword>
<evidence type="ECO:0000259" key="10">
    <source>
        <dbReference type="SMART" id="SM00387"/>
    </source>
</evidence>
<evidence type="ECO:0000256" key="5">
    <source>
        <dbReference type="ARBA" id="ARBA00022777"/>
    </source>
</evidence>
<dbReference type="Gene3D" id="3.30.565.10">
    <property type="entry name" value="Histidine kinase-like ATPase, C-terminal domain"/>
    <property type="match status" value="1"/>
</dbReference>
<dbReference type="GO" id="GO:0005886">
    <property type="term" value="C:plasma membrane"/>
    <property type="evidence" value="ECO:0007669"/>
    <property type="project" value="UniProtKB-SubCell"/>
</dbReference>
<keyword evidence="3" id="KW-0808">Transferase</keyword>
<dbReference type="InterPro" id="IPR036890">
    <property type="entry name" value="HATPase_C_sf"/>
</dbReference>
<evidence type="ECO:0000256" key="1">
    <source>
        <dbReference type="ARBA" id="ARBA00004651"/>
    </source>
</evidence>
<reference evidence="12" key="2">
    <citation type="journal article" date="2024" name="Nature">
        <title>Anoxygenic phototroph of the Chloroflexota uses a type I reaction centre.</title>
        <authorList>
            <person name="Tsuji J.M."/>
            <person name="Shaw N.A."/>
            <person name="Nagashima S."/>
            <person name="Venkiteswaran J.J."/>
            <person name="Schiff S.L."/>
            <person name="Watanabe T."/>
            <person name="Fukui M."/>
            <person name="Hanada S."/>
            <person name="Tank M."/>
            <person name="Neufeld J.D."/>
        </authorList>
    </citation>
    <scope>NUCLEOTIDE SEQUENCE</scope>
    <source>
        <strain evidence="12">L227-S17</strain>
    </source>
</reference>
<dbReference type="InterPro" id="IPR003018">
    <property type="entry name" value="GAF"/>
</dbReference>
<dbReference type="InterPro" id="IPR029016">
    <property type="entry name" value="GAF-like_dom_sf"/>
</dbReference>
<proteinExistence type="predicted"/>
<evidence type="ECO:0000256" key="6">
    <source>
        <dbReference type="ARBA" id="ARBA00022989"/>
    </source>
</evidence>
<accession>A0A8T7LXS8</accession>
<dbReference type="SUPFAM" id="SSF55781">
    <property type="entry name" value="GAF domain-like"/>
    <property type="match status" value="1"/>
</dbReference>
<evidence type="ECO:0000259" key="9">
    <source>
        <dbReference type="SMART" id="SM00065"/>
    </source>
</evidence>
<gene>
    <name evidence="11" type="ORF">HXX08_07830</name>
    <name evidence="12" type="ORF">OZ401_000911</name>
</gene>
<dbReference type="Pfam" id="PF02518">
    <property type="entry name" value="HATPase_c"/>
    <property type="match status" value="1"/>
</dbReference>
<dbReference type="PANTHER" id="PTHR24421:SF37">
    <property type="entry name" value="SENSOR HISTIDINE KINASE NARS"/>
    <property type="match status" value="1"/>
</dbReference>
<evidence type="ECO:0000256" key="4">
    <source>
        <dbReference type="ARBA" id="ARBA00022692"/>
    </source>
</evidence>
<dbReference type="Gene3D" id="3.30.450.40">
    <property type="match status" value="1"/>
</dbReference>
<comment type="subcellular location">
    <subcellularLocation>
        <location evidence="1">Cell membrane</location>
        <topology evidence="1">Multi-pass membrane protein</topology>
    </subcellularLocation>
</comment>
<name>A0A8T7LXS8_9CHLR</name>
<evidence type="ECO:0000256" key="2">
    <source>
        <dbReference type="ARBA" id="ARBA00022475"/>
    </source>
</evidence>
<dbReference type="InterPro" id="IPR050482">
    <property type="entry name" value="Sensor_HK_TwoCompSys"/>
</dbReference>
<reference evidence="11 13" key="1">
    <citation type="submission" date="2020-06" db="EMBL/GenBank/DDBJ databases">
        <title>Anoxygenic phototrophic Chloroflexota member uses a Type I reaction center.</title>
        <authorList>
            <person name="Tsuji J.M."/>
            <person name="Shaw N.A."/>
            <person name="Nagashima S."/>
            <person name="Venkiteswaran J."/>
            <person name="Schiff S.L."/>
            <person name="Hanada S."/>
            <person name="Tank M."/>
            <person name="Neufeld J.D."/>
        </authorList>
    </citation>
    <scope>NUCLEOTIDE SEQUENCE [LARGE SCALE GENOMIC DNA]</scope>
    <source>
        <strain evidence="11">L227-S17</strain>
    </source>
</reference>
<dbReference type="CDD" id="cd16917">
    <property type="entry name" value="HATPase_UhpB-NarQ-NarX-like"/>
    <property type="match status" value="1"/>
</dbReference>
<evidence type="ECO:0000256" key="3">
    <source>
        <dbReference type="ARBA" id="ARBA00022679"/>
    </source>
</evidence>
<dbReference type="EMBL" id="CP128399">
    <property type="protein sequence ID" value="WJW67640.1"/>
    <property type="molecule type" value="Genomic_DNA"/>
</dbReference>
<dbReference type="PANTHER" id="PTHR24421">
    <property type="entry name" value="NITRATE/NITRITE SENSOR PROTEIN NARX-RELATED"/>
    <property type="match status" value="1"/>
</dbReference>
<evidence type="ECO:0000313" key="14">
    <source>
        <dbReference type="Proteomes" id="UP001431572"/>
    </source>
</evidence>
<keyword evidence="6" id="KW-1133">Transmembrane helix</keyword>
<evidence type="ECO:0000313" key="12">
    <source>
        <dbReference type="EMBL" id="WJW67640.1"/>
    </source>
</evidence>
<feature type="domain" description="GAF" evidence="9">
    <location>
        <begin position="194"/>
        <end position="343"/>
    </location>
</feature>
<dbReference type="AlphaFoldDB" id="A0A8T7LXS8"/>
<dbReference type="Pfam" id="PF01590">
    <property type="entry name" value="GAF"/>
    <property type="match status" value="1"/>
</dbReference>
<evidence type="ECO:0000256" key="7">
    <source>
        <dbReference type="ARBA" id="ARBA00023012"/>
    </source>
</evidence>